<name>A0A432LCX5_9BACI</name>
<keyword evidence="2" id="KW-1185">Reference proteome</keyword>
<dbReference type="InterPro" id="IPR029058">
    <property type="entry name" value="AB_hydrolase_fold"/>
</dbReference>
<dbReference type="EMBL" id="RYYR01000008">
    <property type="protein sequence ID" value="RUL54024.1"/>
    <property type="molecule type" value="Genomic_DNA"/>
</dbReference>
<organism evidence="1 2">
    <name type="scientific">Lysinibacillus antri</name>
    <dbReference type="NCBI Taxonomy" id="2498145"/>
    <lineage>
        <taxon>Bacteria</taxon>
        <taxon>Bacillati</taxon>
        <taxon>Bacillota</taxon>
        <taxon>Bacilli</taxon>
        <taxon>Bacillales</taxon>
        <taxon>Bacillaceae</taxon>
        <taxon>Lysinibacillus</taxon>
    </lineage>
</organism>
<dbReference type="Proteomes" id="UP000287910">
    <property type="component" value="Unassembled WGS sequence"/>
</dbReference>
<comment type="caution">
    <text evidence="1">The sequence shown here is derived from an EMBL/GenBank/DDBJ whole genome shotgun (WGS) entry which is preliminary data.</text>
</comment>
<evidence type="ECO:0000313" key="1">
    <source>
        <dbReference type="EMBL" id="RUL54024.1"/>
    </source>
</evidence>
<gene>
    <name evidence="1" type="ORF">EK386_07805</name>
</gene>
<accession>A0A432LCX5</accession>
<dbReference type="RefSeq" id="WP_126658607.1">
    <property type="nucleotide sequence ID" value="NZ_RYYR01000008.1"/>
</dbReference>
<evidence type="ECO:0000313" key="2">
    <source>
        <dbReference type="Proteomes" id="UP000287910"/>
    </source>
</evidence>
<proteinExistence type="predicted"/>
<dbReference type="AlphaFoldDB" id="A0A432LCX5"/>
<protein>
    <submittedName>
        <fullName evidence="1">Uncharacterized protein</fullName>
    </submittedName>
</protein>
<reference evidence="1 2" key="1">
    <citation type="submission" date="2018-12" db="EMBL/GenBank/DDBJ databases">
        <title>Lysinibacillus antri sp. nov., isolated from a cave soil.</title>
        <authorList>
            <person name="Narsing Rao M.P."/>
            <person name="Zhang H."/>
            <person name="Dong Z.-Y."/>
            <person name="Niu X.-K."/>
            <person name="Zhang K."/>
            <person name="Fang B.-Z."/>
            <person name="Kang Y.-Q."/>
            <person name="Xiao M."/>
            <person name="Li W.-J."/>
        </authorList>
    </citation>
    <scope>NUCLEOTIDE SEQUENCE [LARGE SCALE GENOMIC DNA]</scope>
    <source>
        <strain evidence="1 2">SYSU K30002</strain>
    </source>
</reference>
<sequence>MNFVIDTIIQETKRNKGAIYQLIDTEKMGVFVYSMGGLASGWLGGERNDIDASVILEIFCTKNTAISPTTPSRNEVINHFVNLSMSFPPHLLAQSIQ</sequence>
<dbReference type="Gene3D" id="3.40.50.1820">
    <property type="entry name" value="alpha/beta hydrolase"/>
    <property type="match status" value="1"/>
</dbReference>